<evidence type="ECO:0000256" key="4">
    <source>
        <dbReference type="PROSITE-ProRule" id="PRU00433"/>
    </source>
</evidence>
<dbReference type="Pfam" id="PF06537">
    <property type="entry name" value="DHOR"/>
    <property type="match status" value="1"/>
</dbReference>
<dbReference type="PROSITE" id="PS51007">
    <property type="entry name" value="CYTC"/>
    <property type="match status" value="1"/>
</dbReference>
<dbReference type="EMBL" id="UGTL01000002">
    <property type="protein sequence ID" value="SUB97469.1"/>
    <property type="molecule type" value="Genomic_DNA"/>
</dbReference>
<dbReference type="PANTHER" id="PTHR30600:SF4">
    <property type="entry name" value="CYTOCHROME C DOMAIN-CONTAINING PROTEIN"/>
    <property type="match status" value="1"/>
</dbReference>
<dbReference type="PANTHER" id="PTHR30600">
    <property type="entry name" value="CYTOCHROME C PEROXIDASE-RELATED"/>
    <property type="match status" value="1"/>
</dbReference>
<evidence type="ECO:0000259" key="5">
    <source>
        <dbReference type="PROSITE" id="PS51007"/>
    </source>
</evidence>
<dbReference type="AlphaFoldDB" id="A0A379EEY4"/>
<gene>
    <name evidence="6" type="ORF">NCTC11157_02253</name>
</gene>
<dbReference type="InterPro" id="IPR051395">
    <property type="entry name" value="Cytochrome_c_Peroxidase/MauG"/>
</dbReference>
<dbReference type="InterPro" id="IPR009056">
    <property type="entry name" value="Cyt_c-like_dom"/>
</dbReference>
<dbReference type="GO" id="GO:0046872">
    <property type="term" value="F:metal ion binding"/>
    <property type="evidence" value="ECO:0007669"/>
    <property type="project" value="UniProtKB-KW"/>
</dbReference>
<evidence type="ECO:0000313" key="6">
    <source>
        <dbReference type="EMBL" id="SUB97469.1"/>
    </source>
</evidence>
<keyword evidence="1 4" id="KW-0349">Heme</keyword>
<dbReference type="SUPFAM" id="SSF46626">
    <property type="entry name" value="Cytochrome c"/>
    <property type="match status" value="1"/>
</dbReference>
<evidence type="ECO:0000256" key="1">
    <source>
        <dbReference type="ARBA" id="ARBA00022617"/>
    </source>
</evidence>
<evidence type="ECO:0000313" key="7">
    <source>
        <dbReference type="Proteomes" id="UP000254072"/>
    </source>
</evidence>
<protein>
    <submittedName>
        <fullName evidence="6">Predicted thiol oxidoreductase</fullName>
    </submittedName>
</protein>
<dbReference type="Proteomes" id="UP000254072">
    <property type="component" value="Unassembled WGS sequence"/>
</dbReference>
<keyword evidence="2 4" id="KW-0479">Metal-binding</keyword>
<dbReference type="InterPro" id="IPR036909">
    <property type="entry name" value="Cyt_c-like_dom_sf"/>
</dbReference>
<evidence type="ECO:0000256" key="3">
    <source>
        <dbReference type="ARBA" id="ARBA00023004"/>
    </source>
</evidence>
<dbReference type="InterPro" id="IPR010538">
    <property type="entry name" value="DHOR"/>
</dbReference>
<name>A0A379EEY4_9BACT</name>
<dbReference type="GO" id="GO:0009055">
    <property type="term" value="F:electron transfer activity"/>
    <property type="evidence" value="ECO:0007669"/>
    <property type="project" value="InterPro"/>
</dbReference>
<dbReference type="GO" id="GO:0020037">
    <property type="term" value="F:heme binding"/>
    <property type="evidence" value="ECO:0007669"/>
    <property type="project" value="InterPro"/>
</dbReference>
<dbReference type="Gene3D" id="1.10.760.10">
    <property type="entry name" value="Cytochrome c-like domain"/>
    <property type="match status" value="1"/>
</dbReference>
<dbReference type="GO" id="GO:0004130">
    <property type="term" value="F:cytochrome-c peroxidase activity"/>
    <property type="evidence" value="ECO:0007669"/>
    <property type="project" value="TreeGrafter"/>
</dbReference>
<organism evidence="6 7">
    <name type="scientific">Prevotella disiens</name>
    <dbReference type="NCBI Taxonomy" id="28130"/>
    <lineage>
        <taxon>Bacteria</taxon>
        <taxon>Pseudomonadati</taxon>
        <taxon>Bacteroidota</taxon>
        <taxon>Bacteroidia</taxon>
        <taxon>Bacteroidales</taxon>
        <taxon>Prevotellaceae</taxon>
        <taxon>Prevotella</taxon>
    </lineage>
</organism>
<sequence>MVVCSKTATNISRLTINNIMKQIYLVPALFSVLALTACTDDDKLDTNLPEAIYGKASDWYYAGGKLGTTSIQSAYAYRQATQAVEDAGLSLNFQIGESLFEKDYNTSNDAFAGLGPVYVRRGCLYCHPNYGHGKRQTAYRADQDGNGYLLVVYDKKTNAYIYSVAGMPQTKAVKPFKPQIDESKINIEWKNYTDEWGNKFPDGETYSLIYPEVTIPADAYYSPVTVKRNGQYVVIPADQVASEIGVRLESTIGIYGTGLTDAIPDDSITAEWKRQSEYFNSVGKTNALNPAYWSQADNKWVSYYVNKAGDKKQYVRRYTYAISRGPILDGPGANAIWNITNVTRPDRRYHYLSLDGTIYAKSSMEDPDVQAGFPEYIKQIDPNNAHPTWHTDDVKQNIYNYLMAKDLDAEMSNQQYKNFMIWHRGLAVPAARNTGTDRFKQGMKLFKEIGCANCHRPSWTTANDNIQDPNGIFKNDDMPRYPHQKIWPYTDFVQHRLFMENNIRTGWCRTTPLWGRGLSKLCTGAEDRLHDCRARNTIEAIMWHGNAKSDARYTIEKFRNLSKTDRDNIIFFVESI</sequence>
<evidence type="ECO:0000256" key="2">
    <source>
        <dbReference type="ARBA" id="ARBA00022723"/>
    </source>
</evidence>
<reference evidence="6 7" key="1">
    <citation type="submission" date="2018-06" db="EMBL/GenBank/DDBJ databases">
        <authorList>
            <consortium name="Pathogen Informatics"/>
            <person name="Doyle S."/>
        </authorList>
    </citation>
    <scope>NUCLEOTIDE SEQUENCE [LARGE SCALE GENOMIC DNA]</scope>
    <source>
        <strain evidence="6 7">NCTC11157</strain>
    </source>
</reference>
<proteinExistence type="predicted"/>
<accession>A0A379EEY4</accession>
<keyword evidence="3 4" id="KW-0408">Iron</keyword>
<feature type="domain" description="Cytochrome c" evidence="5">
    <location>
        <begin position="437"/>
        <end position="576"/>
    </location>
</feature>